<evidence type="ECO:0000313" key="1">
    <source>
        <dbReference type="EMBL" id="KAK3768864.1"/>
    </source>
</evidence>
<sequence length="102" mass="10818">KDRPSSSECSLSLDLPVYQTASQETVGSLSPTRGDVKMVLRSSGRGGGGAGRGRVIWITKSMSLSSRVRNSEGCGVSTFTLVVAFDILRGFEPKLSFNAMTS</sequence>
<protein>
    <submittedName>
        <fullName evidence="1">Uncharacterized protein</fullName>
    </submittedName>
</protein>
<feature type="non-terminal residue" evidence="1">
    <location>
        <position position="102"/>
    </location>
</feature>
<name>A0AAE0ZG93_9GAST</name>
<dbReference type="AlphaFoldDB" id="A0AAE0ZG93"/>
<proteinExistence type="predicted"/>
<evidence type="ECO:0000313" key="2">
    <source>
        <dbReference type="Proteomes" id="UP001283361"/>
    </source>
</evidence>
<comment type="caution">
    <text evidence="1">The sequence shown here is derived from an EMBL/GenBank/DDBJ whole genome shotgun (WGS) entry which is preliminary data.</text>
</comment>
<organism evidence="1 2">
    <name type="scientific">Elysia crispata</name>
    <name type="common">lettuce slug</name>
    <dbReference type="NCBI Taxonomy" id="231223"/>
    <lineage>
        <taxon>Eukaryota</taxon>
        <taxon>Metazoa</taxon>
        <taxon>Spiralia</taxon>
        <taxon>Lophotrochozoa</taxon>
        <taxon>Mollusca</taxon>
        <taxon>Gastropoda</taxon>
        <taxon>Heterobranchia</taxon>
        <taxon>Euthyneura</taxon>
        <taxon>Panpulmonata</taxon>
        <taxon>Sacoglossa</taxon>
        <taxon>Placobranchoidea</taxon>
        <taxon>Plakobranchidae</taxon>
        <taxon>Elysia</taxon>
    </lineage>
</organism>
<accession>A0AAE0ZG93</accession>
<gene>
    <name evidence="1" type="ORF">RRG08_005329</name>
</gene>
<reference evidence="1" key="1">
    <citation type="journal article" date="2023" name="G3 (Bethesda)">
        <title>A reference genome for the long-term kleptoplast-retaining sea slug Elysia crispata morphotype clarki.</title>
        <authorList>
            <person name="Eastman K.E."/>
            <person name="Pendleton A.L."/>
            <person name="Shaikh M.A."/>
            <person name="Suttiyut T."/>
            <person name="Ogas R."/>
            <person name="Tomko P."/>
            <person name="Gavelis G."/>
            <person name="Widhalm J.R."/>
            <person name="Wisecaver J.H."/>
        </authorList>
    </citation>
    <scope>NUCLEOTIDE SEQUENCE</scope>
    <source>
        <strain evidence="1">ECLA1</strain>
    </source>
</reference>
<dbReference type="EMBL" id="JAWDGP010004006">
    <property type="protein sequence ID" value="KAK3768864.1"/>
    <property type="molecule type" value="Genomic_DNA"/>
</dbReference>
<feature type="non-terminal residue" evidence="1">
    <location>
        <position position="1"/>
    </location>
</feature>
<dbReference type="Proteomes" id="UP001283361">
    <property type="component" value="Unassembled WGS sequence"/>
</dbReference>
<keyword evidence="2" id="KW-1185">Reference proteome</keyword>